<feature type="domain" description="HAMP" evidence="13">
    <location>
        <begin position="303"/>
        <end position="355"/>
    </location>
</feature>
<dbReference type="InterPro" id="IPR004089">
    <property type="entry name" value="MCPsignal_dom"/>
</dbReference>
<dbReference type="Pfam" id="PF00015">
    <property type="entry name" value="MCPsignal"/>
    <property type="match status" value="1"/>
</dbReference>
<dbReference type="Proteomes" id="UP000321157">
    <property type="component" value="Unassembled WGS sequence"/>
</dbReference>
<dbReference type="PROSITE" id="PS50111">
    <property type="entry name" value="CHEMOTAXIS_TRANSDUC_2"/>
    <property type="match status" value="1"/>
</dbReference>
<feature type="transmembrane region" description="Helical" evidence="11">
    <location>
        <begin position="279"/>
        <end position="302"/>
    </location>
</feature>
<dbReference type="AlphaFoldDB" id="A0A511V6X2"/>
<dbReference type="PANTHER" id="PTHR32089:SF114">
    <property type="entry name" value="METHYL-ACCEPTING CHEMOTAXIS PROTEIN MCPB"/>
    <property type="match status" value="1"/>
</dbReference>
<evidence type="ECO:0000256" key="3">
    <source>
        <dbReference type="ARBA" id="ARBA00022481"/>
    </source>
</evidence>
<dbReference type="RefSeq" id="WP_146809918.1">
    <property type="nucleotide sequence ID" value="NZ_BJXX01000085.1"/>
</dbReference>
<keyword evidence="8 10" id="KW-0807">Transducer</keyword>
<proteinExistence type="inferred from homology"/>
<evidence type="ECO:0000256" key="1">
    <source>
        <dbReference type="ARBA" id="ARBA00004651"/>
    </source>
</evidence>
<evidence type="ECO:0000256" key="7">
    <source>
        <dbReference type="ARBA" id="ARBA00023136"/>
    </source>
</evidence>
<keyword evidence="3" id="KW-0488">Methylation</keyword>
<dbReference type="CDD" id="cd06225">
    <property type="entry name" value="HAMP"/>
    <property type="match status" value="1"/>
</dbReference>
<dbReference type="Gene3D" id="6.10.340.10">
    <property type="match status" value="1"/>
</dbReference>
<dbReference type="OrthoDB" id="243053at2"/>
<reference evidence="14 15" key="1">
    <citation type="submission" date="2019-07" db="EMBL/GenBank/DDBJ databases">
        <title>Whole genome shotgun sequence of Aneurinibacillus danicus NBRC 102444.</title>
        <authorList>
            <person name="Hosoyama A."/>
            <person name="Uohara A."/>
            <person name="Ohji S."/>
            <person name="Ichikawa N."/>
        </authorList>
    </citation>
    <scope>NUCLEOTIDE SEQUENCE [LARGE SCALE GENOMIC DNA]</scope>
    <source>
        <strain evidence="14 15">NBRC 102444</strain>
    </source>
</reference>
<dbReference type="FunFam" id="1.10.287.950:FF:000001">
    <property type="entry name" value="Methyl-accepting chemotaxis sensory transducer"/>
    <property type="match status" value="1"/>
</dbReference>
<dbReference type="SMART" id="SM00283">
    <property type="entry name" value="MA"/>
    <property type="match status" value="1"/>
</dbReference>
<dbReference type="GO" id="GO:0005886">
    <property type="term" value="C:plasma membrane"/>
    <property type="evidence" value="ECO:0007669"/>
    <property type="project" value="UniProtKB-SubCell"/>
</dbReference>
<evidence type="ECO:0000256" key="10">
    <source>
        <dbReference type="PROSITE-ProRule" id="PRU00284"/>
    </source>
</evidence>
<evidence type="ECO:0000256" key="6">
    <source>
        <dbReference type="ARBA" id="ARBA00022989"/>
    </source>
</evidence>
<evidence type="ECO:0000256" key="9">
    <source>
        <dbReference type="ARBA" id="ARBA00029447"/>
    </source>
</evidence>
<dbReference type="EMBL" id="BJXX01000085">
    <property type="protein sequence ID" value="GEN34650.1"/>
    <property type="molecule type" value="Genomic_DNA"/>
</dbReference>
<evidence type="ECO:0000259" key="12">
    <source>
        <dbReference type="PROSITE" id="PS50111"/>
    </source>
</evidence>
<accession>A0A511V6X2</accession>
<evidence type="ECO:0000313" key="15">
    <source>
        <dbReference type="Proteomes" id="UP000321157"/>
    </source>
</evidence>
<dbReference type="InterPro" id="IPR033479">
    <property type="entry name" value="dCache_1"/>
</dbReference>
<dbReference type="Gene3D" id="1.10.287.950">
    <property type="entry name" value="Methyl-accepting chemotaxis protein"/>
    <property type="match status" value="1"/>
</dbReference>
<comment type="similarity">
    <text evidence="9">Belongs to the methyl-accepting chemotaxis (MCP) protein family.</text>
</comment>
<evidence type="ECO:0000313" key="14">
    <source>
        <dbReference type="EMBL" id="GEN34650.1"/>
    </source>
</evidence>
<feature type="transmembrane region" description="Helical" evidence="11">
    <location>
        <begin position="12"/>
        <end position="36"/>
    </location>
</feature>
<dbReference type="Pfam" id="PF00672">
    <property type="entry name" value="HAMP"/>
    <property type="match status" value="1"/>
</dbReference>
<dbReference type="Gene3D" id="3.30.450.20">
    <property type="entry name" value="PAS domain"/>
    <property type="match status" value="2"/>
</dbReference>
<dbReference type="Pfam" id="PF02743">
    <property type="entry name" value="dCache_1"/>
    <property type="match status" value="1"/>
</dbReference>
<dbReference type="SUPFAM" id="SSF58104">
    <property type="entry name" value="Methyl-accepting chemotaxis protein (MCP) signaling domain"/>
    <property type="match status" value="1"/>
</dbReference>
<evidence type="ECO:0000256" key="8">
    <source>
        <dbReference type="ARBA" id="ARBA00023224"/>
    </source>
</evidence>
<keyword evidence="2" id="KW-1003">Cell membrane</keyword>
<keyword evidence="15" id="KW-1185">Reference proteome</keyword>
<protein>
    <submittedName>
        <fullName evidence="14">Methyl-accepting chemotaxis protein</fullName>
    </submittedName>
</protein>
<dbReference type="GO" id="GO:0007165">
    <property type="term" value="P:signal transduction"/>
    <property type="evidence" value="ECO:0007669"/>
    <property type="project" value="UniProtKB-KW"/>
</dbReference>
<dbReference type="CDD" id="cd12912">
    <property type="entry name" value="PDC2_MCP_like"/>
    <property type="match status" value="1"/>
</dbReference>
<dbReference type="CDD" id="cd12913">
    <property type="entry name" value="PDC1_MCP_like"/>
    <property type="match status" value="1"/>
</dbReference>
<dbReference type="CDD" id="cd11386">
    <property type="entry name" value="MCP_signal"/>
    <property type="match status" value="1"/>
</dbReference>
<evidence type="ECO:0000256" key="2">
    <source>
        <dbReference type="ARBA" id="ARBA00022475"/>
    </source>
</evidence>
<dbReference type="SUPFAM" id="SSF103190">
    <property type="entry name" value="Sensory domain-like"/>
    <property type="match status" value="1"/>
</dbReference>
<keyword evidence="7 11" id="KW-0472">Membrane</keyword>
<keyword evidence="5 11" id="KW-0812">Transmembrane</keyword>
<sequence length="660" mass="72599">MKKEKDSVRWGLRAKLNVAFAITLLVPSLLIGIFSYQTARTKVENQLTEAAKQNVQLLNHTINQMLEAKKQEVEFLAGYLQADAIQSANDPAVRKILTKFQETQPMLERTYIGTEAGVFIKWPMTQMKKGFDPRQRPWYKDAVSSPEETIVTSPYIAASSKNMVVTIARMTRDGKGVVGMDVSLKKLADITKQVQVGKSGYAFITDKDGNVIVHPEYQAGERIKDASWFQPMLQTAAGEYEALIEGEQKKVTYVSNAETGWKIGGAMLKRETDDAARPILYTMLVVVPLTTVIGVVLVYFLVSSMTAPLKKLMMGAHKIKEGDLRTQMNVKSRDEFGQLGHSFNQMNESLRNIVAHMNDTAEHLAASSEQLSASSDQTKSASGRIASIVHRVVAEYRSQEKRVAATSNTVKEMATAVQHIAVRAETVSDSAVRASQLSGEGKHAIETVSEKMSAIHGTVRQLDEKMEMLGERSREIGTIVAFINEISEQTNLLSLNAAIEAARAGDQGRGFAVVADEVRKLANQTGEASHRIEQEIHRIQREIEGMVNAMKQGASEVEGGIHTVTAAGESFLDIDRAVQEVTGQIQEISASTEQIAASTEEVVAAMNHIAKRTTENNQSLESISKATDEQLSSMEEIAASSHSLANLAEEMQQQLRRFTL</sequence>
<evidence type="ECO:0000259" key="13">
    <source>
        <dbReference type="PROSITE" id="PS50885"/>
    </source>
</evidence>
<evidence type="ECO:0000256" key="5">
    <source>
        <dbReference type="ARBA" id="ARBA00022692"/>
    </source>
</evidence>
<evidence type="ECO:0000256" key="11">
    <source>
        <dbReference type="SAM" id="Phobius"/>
    </source>
</evidence>
<comment type="caution">
    <text evidence="14">The sequence shown here is derived from an EMBL/GenBank/DDBJ whole genome shotgun (WGS) entry which is preliminary data.</text>
</comment>
<organism evidence="14 15">
    <name type="scientific">Aneurinibacillus danicus</name>
    <dbReference type="NCBI Taxonomy" id="267746"/>
    <lineage>
        <taxon>Bacteria</taxon>
        <taxon>Bacillati</taxon>
        <taxon>Bacillota</taxon>
        <taxon>Bacilli</taxon>
        <taxon>Bacillales</taxon>
        <taxon>Paenibacillaceae</taxon>
        <taxon>Aneurinibacillus group</taxon>
        <taxon>Aneurinibacillus</taxon>
    </lineage>
</organism>
<dbReference type="PROSITE" id="PS50885">
    <property type="entry name" value="HAMP"/>
    <property type="match status" value="1"/>
</dbReference>
<name>A0A511V6X2_9BACL</name>
<dbReference type="GO" id="GO:0006935">
    <property type="term" value="P:chemotaxis"/>
    <property type="evidence" value="ECO:0007669"/>
    <property type="project" value="UniProtKB-KW"/>
</dbReference>
<dbReference type="InterPro" id="IPR003660">
    <property type="entry name" value="HAMP_dom"/>
</dbReference>
<dbReference type="PANTHER" id="PTHR32089">
    <property type="entry name" value="METHYL-ACCEPTING CHEMOTAXIS PROTEIN MCPB"/>
    <property type="match status" value="1"/>
</dbReference>
<keyword evidence="4" id="KW-0145">Chemotaxis</keyword>
<evidence type="ECO:0000256" key="4">
    <source>
        <dbReference type="ARBA" id="ARBA00022500"/>
    </source>
</evidence>
<gene>
    <name evidence="14" type="ORF">ADA01nite_21100</name>
</gene>
<dbReference type="SMART" id="SM00304">
    <property type="entry name" value="HAMP"/>
    <property type="match status" value="1"/>
</dbReference>
<comment type="subcellular location">
    <subcellularLocation>
        <location evidence="1">Cell membrane</location>
        <topology evidence="1">Multi-pass membrane protein</topology>
    </subcellularLocation>
</comment>
<dbReference type="InterPro" id="IPR029151">
    <property type="entry name" value="Sensor-like_sf"/>
</dbReference>
<feature type="domain" description="Methyl-accepting transducer" evidence="12">
    <location>
        <begin position="374"/>
        <end position="610"/>
    </location>
</feature>
<keyword evidence="6 11" id="KW-1133">Transmembrane helix</keyword>